<name>A0AAJ7N7T0_9HYME</name>
<dbReference type="Pfam" id="PF00078">
    <property type="entry name" value="RVT_1"/>
    <property type="match status" value="1"/>
</dbReference>
<dbReference type="InterPro" id="IPR043502">
    <property type="entry name" value="DNA/RNA_pol_sf"/>
</dbReference>
<evidence type="ECO:0000313" key="3">
    <source>
        <dbReference type="RefSeq" id="XP_017881850.1"/>
    </source>
</evidence>
<dbReference type="InterPro" id="IPR000477">
    <property type="entry name" value="RT_dom"/>
</dbReference>
<dbReference type="SUPFAM" id="SSF56672">
    <property type="entry name" value="DNA/RNA polymerases"/>
    <property type="match status" value="1"/>
</dbReference>
<dbReference type="KEGG" id="ccal:108625978"/>
<accession>A0AAJ7N7T0</accession>
<gene>
    <name evidence="3" type="primary">LOC108625978</name>
</gene>
<evidence type="ECO:0000313" key="2">
    <source>
        <dbReference type="Proteomes" id="UP000694925"/>
    </source>
</evidence>
<evidence type="ECO:0000259" key="1">
    <source>
        <dbReference type="PROSITE" id="PS50878"/>
    </source>
</evidence>
<feature type="domain" description="Reverse transcriptase" evidence="1">
    <location>
        <begin position="59"/>
        <end position="334"/>
    </location>
</feature>
<dbReference type="GO" id="GO:0071897">
    <property type="term" value="P:DNA biosynthetic process"/>
    <property type="evidence" value="ECO:0007669"/>
    <property type="project" value="UniProtKB-ARBA"/>
</dbReference>
<dbReference type="RefSeq" id="XP_017881850.1">
    <property type="nucleotide sequence ID" value="XM_018026361.1"/>
</dbReference>
<feature type="non-terminal residue" evidence="3">
    <location>
        <position position="1"/>
    </location>
</feature>
<reference evidence="3" key="1">
    <citation type="submission" date="2025-08" db="UniProtKB">
        <authorList>
            <consortium name="RefSeq"/>
        </authorList>
    </citation>
    <scope>IDENTIFICATION</scope>
    <source>
        <tissue evidence="3">Whole body</tissue>
    </source>
</reference>
<dbReference type="CDD" id="cd01650">
    <property type="entry name" value="RT_nLTR_like"/>
    <property type="match status" value="1"/>
</dbReference>
<feature type="non-terminal residue" evidence="3">
    <location>
        <position position="436"/>
    </location>
</feature>
<proteinExistence type="predicted"/>
<dbReference type="AlphaFoldDB" id="A0AAJ7N7T0"/>
<dbReference type="Proteomes" id="UP000694925">
    <property type="component" value="Unplaced"/>
</dbReference>
<dbReference type="GeneID" id="108625978"/>
<organism evidence="2 3">
    <name type="scientific">Ceratina calcarata</name>
    <dbReference type="NCBI Taxonomy" id="156304"/>
    <lineage>
        <taxon>Eukaryota</taxon>
        <taxon>Metazoa</taxon>
        <taxon>Ecdysozoa</taxon>
        <taxon>Arthropoda</taxon>
        <taxon>Hexapoda</taxon>
        <taxon>Insecta</taxon>
        <taxon>Pterygota</taxon>
        <taxon>Neoptera</taxon>
        <taxon>Endopterygota</taxon>
        <taxon>Hymenoptera</taxon>
        <taxon>Apocrita</taxon>
        <taxon>Aculeata</taxon>
        <taxon>Apoidea</taxon>
        <taxon>Anthophila</taxon>
        <taxon>Apidae</taxon>
        <taxon>Ceratina</taxon>
        <taxon>Zadontomerus</taxon>
    </lineage>
</organism>
<protein>
    <submittedName>
        <fullName evidence="3">Uncharacterized protein LOC108625978</fullName>
    </submittedName>
</protein>
<dbReference type="PROSITE" id="PS50878">
    <property type="entry name" value="RT_POL"/>
    <property type="match status" value="1"/>
</dbReference>
<dbReference type="PANTHER" id="PTHR19446">
    <property type="entry name" value="REVERSE TRANSCRIPTASES"/>
    <property type="match status" value="1"/>
</dbReference>
<keyword evidence="2" id="KW-1185">Reference proteome</keyword>
<sequence length="436" mass="48500">HRVAPVNWSTGLEVTGEELERAVSRMKRGTAPGPDGIPGRALALAVATLGDGLRQMFNTCLRHSTFPTSWKEARMVLLKKEGRPADSPSAYRPICLLDETGKLFERVLAARLVQHLSRDGPDLADCQYGFRQGRSTMDAILRVRSLSEQAVSQGKVALGVSLDVTNAFNTVPWEKIREALVAHRVPPYLREVIGSYLSDRRIHFVGRYGELHHRVVDCGVPQGSVLGPLLWNLAYDAVLRADLPHGVYVICYADDIFILAVEEDFGRTIRLAEVAVATVVARIHALGLSVSEAKTEAMFFHGLPRRSQPPPSWIRVGDSYVRVSQYIKYLGLTLDGRWCFDEHFDRLAPRLLATANALCGILPNLGGPRESVRRLYLGVVRSMALYGAPVWSADLVASRRSLDSLRRVQRRLAIRVVRGYRTISYEAATLLSRFPP</sequence>